<evidence type="ECO:0000256" key="6">
    <source>
        <dbReference type="RuleBase" id="RU003477"/>
    </source>
</evidence>
<name>A0A9D2G6V6_9FIRM</name>
<dbReference type="Pfam" id="PF17136">
    <property type="entry name" value="ribosomal_L24"/>
    <property type="match status" value="1"/>
</dbReference>
<comment type="subunit">
    <text evidence="5">Part of the 50S ribosomal subunit.</text>
</comment>
<dbReference type="InterPro" id="IPR003256">
    <property type="entry name" value="Ribosomal_uL24"/>
</dbReference>
<dbReference type="SMART" id="SM00739">
    <property type="entry name" value="KOW"/>
    <property type="match status" value="1"/>
</dbReference>
<dbReference type="GO" id="GO:0003735">
    <property type="term" value="F:structural constituent of ribosome"/>
    <property type="evidence" value="ECO:0007669"/>
    <property type="project" value="InterPro"/>
</dbReference>
<comment type="function">
    <text evidence="5">One of two assembly initiator proteins, it binds directly to the 5'-end of the 23S rRNA, where it nucleates assembly of the 50S subunit.</text>
</comment>
<keyword evidence="5" id="KW-0694">RNA-binding</keyword>
<evidence type="ECO:0000256" key="5">
    <source>
        <dbReference type="HAMAP-Rule" id="MF_01326"/>
    </source>
</evidence>
<evidence type="ECO:0000256" key="3">
    <source>
        <dbReference type="ARBA" id="ARBA00023274"/>
    </source>
</evidence>
<dbReference type="InterPro" id="IPR005824">
    <property type="entry name" value="KOW"/>
</dbReference>
<dbReference type="InterPro" id="IPR005825">
    <property type="entry name" value="Ribosomal_uL24_CS"/>
</dbReference>
<comment type="similarity">
    <text evidence="1 5 6">Belongs to the universal ribosomal protein uL24 family.</text>
</comment>
<feature type="compositionally biased region" description="Low complexity" evidence="7">
    <location>
        <begin position="138"/>
        <end position="148"/>
    </location>
</feature>
<dbReference type="Proteomes" id="UP000824102">
    <property type="component" value="Unassembled WGS sequence"/>
</dbReference>
<protein>
    <recommendedName>
        <fullName evidence="4 5">Large ribosomal subunit protein uL24</fullName>
    </recommendedName>
</protein>
<keyword evidence="2 5" id="KW-0689">Ribosomal protein</keyword>
<dbReference type="Pfam" id="PF00467">
    <property type="entry name" value="KOW"/>
    <property type="match status" value="1"/>
</dbReference>
<dbReference type="GO" id="GO:0006412">
    <property type="term" value="P:translation"/>
    <property type="evidence" value="ECO:0007669"/>
    <property type="project" value="UniProtKB-UniRule"/>
</dbReference>
<dbReference type="CDD" id="cd06089">
    <property type="entry name" value="KOW_RPL26"/>
    <property type="match status" value="1"/>
</dbReference>
<sequence length="148" mass="16036">MNVKINDTVRVLTGKYKGKEGKVLVTSPKHNTVIVEGVNIVHKHEKARRANETSKIVTEEAPIDVSNVQVVCDKCGKATRVAHAEIDGKKVRVCKKCGAVLDKAYSKKAKADAAAAEEAPKKRVRKRSAKNAEEQETAESTSAVTGEE</sequence>
<dbReference type="AlphaFoldDB" id="A0A9D2G6V6"/>
<dbReference type="InterPro" id="IPR057264">
    <property type="entry name" value="Ribosomal_uL24_C"/>
</dbReference>
<accession>A0A9D2G6V6</accession>
<evidence type="ECO:0000313" key="10">
    <source>
        <dbReference type="Proteomes" id="UP000824102"/>
    </source>
</evidence>
<dbReference type="EMBL" id="DXBB01000105">
    <property type="protein sequence ID" value="HIZ73362.1"/>
    <property type="molecule type" value="Genomic_DNA"/>
</dbReference>
<evidence type="ECO:0000256" key="4">
    <source>
        <dbReference type="ARBA" id="ARBA00035206"/>
    </source>
</evidence>
<keyword evidence="3 5" id="KW-0687">Ribonucleoprotein</keyword>
<proteinExistence type="inferred from homology"/>
<evidence type="ECO:0000256" key="1">
    <source>
        <dbReference type="ARBA" id="ARBA00010618"/>
    </source>
</evidence>
<keyword evidence="5" id="KW-0699">rRNA-binding</keyword>
<dbReference type="InterPro" id="IPR014722">
    <property type="entry name" value="Rib_uL2_dom2"/>
</dbReference>
<dbReference type="InterPro" id="IPR041988">
    <property type="entry name" value="Ribosomal_uL24_KOW"/>
</dbReference>
<evidence type="ECO:0000259" key="8">
    <source>
        <dbReference type="SMART" id="SM00739"/>
    </source>
</evidence>
<comment type="function">
    <text evidence="5">One of the proteins that surrounds the polypeptide exit tunnel on the outside of the subunit.</text>
</comment>
<gene>
    <name evidence="5 9" type="primary">rplX</name>
    <name evidence="9" type="ORF">H9964_07255</name>
</gene>
<dbReference type="HAMAP" id="MF_01326_B">
    <property type="entry name" value="Ribosomal_uL24_B"/>
    <property type="match status" value="1"/>
</dbReference>
<dbReference type="GO" id="GO:0005840">
    <property type="term" value="C:ribosome"/>
    <property type="evidence" value="ECO:0007669"/>
    <property type="project" value="UniProtKB-KW"/>
</dbReference>
<reference evidence="9" key="2">
    <citation type="submission" date="2021-04" db="EMBL/GenBank/DDBJ databases">
        <authorList>
            <person name="Gilroy R."/>
        </authorList>
    </citation>
    <scope>NUCLEOTIDE SEQUENCE</scope>
    <source>
        <strain evidence="9">ChiW7-2402</strain>
    </source>
</reference>
<dbReference type="NCBIfam" id="TIGR01079">
    <property type="entry name" value="rplX_bact"/>
    <property type="match status" value="1"/>
</dbReference>
<organism evidence="9 10">
    <name type="scientific">Candidatus Gallimonas intestinavium</name>
    <dbReference type="NCBI Taxonomy" id="2838603"/>
    <lineage>
        <taxon>Bacteria</taxon>
        <taxon>Bacillati</taxon>
        <taxon>Bacillota</taxon>
        <taxon>Clostridia</taxon>
        <taxon>Candidatus Gallimonas</taxon>
    </lineage>
</organism>
<comment type="caution">
    <text evidence="9">The sequence shown here is derived from an EMBL/GenBank/DDBJ whole genome shotgun (WGS) entry which is preliminary data.</text>
</comment>
<dbReference type="GO" id="GO:1990904">
    <property type="term" value="C:ribonucleoprotein complex"/>
    <property type="evidence" value="ECO:0007669"/>
    <property type="project" value="UniProtKB-KW"/>
</dbReference>
<dbReference type="PANTHER" id="PTHR12903">
    <property type="entry name" value="MITOCHONDRIAL RIBOSOMAL PROTEIN L24"/>
    <property type="match status" value="1"/>
</dbReference>
<dbReference type="Gene3D" id="2.30.30.30">
    <property type="match status" value="1"/>
</dbReference>
<reference evidence="9" key="1">
    <citation type="journal article" date="2021" name="PeerJ">
        <title>Extensive microbial diversity within the chicken gut microbiome revealed by metagenomics and culture.</title>
        <authorList>
            <person name="Gilroy R."/>
            <person name="Ravi A."/>
            <person name="Getino M."/>
            <person name="Pursley I."/>
            <person name="Horton D.L."/>
            <person name="Alikhan N.F."/>
            <person name="Baker D."/>
            <person name="Gharbi K."/>
            <person name="Hall N."/>
            <person name="Watson M."/>
            <person name="Adriaenssens E.M."/>
            <person name="Foster-Nyarko E."/>
            <person name="Jarju S."/>
            <person name="Secka A."/>
            <person name="Antonio M."/>
            <person name="Oren A."/>
            <person name="Chaudhuri R.R."/>
            <person name="La Ragione R."/>
            <person name="Hildebrand F."/>
            <person name="Pallen M.J."/>
        </authorList>
    </citation>
    <scope>NUCLEOTIDE SEQUENCE</scope>
    <source>
        <strain evidence="9">ChiW7-2402</strain>
    </source>
</reference>
<evidence type="ECO:0000256" key="7">
    <source>
        <dbReference type="SAM" id="MobiDB-lite"/>
    </source>
</evidence>
<dbReference type="PROSITE" id="PS01108">
    <property type="entry name" value="RIBOSOMAL_L24"/>
    <property type="match status" value="1"/>
</dbReference>
<feature type="domain" description="KOW" evidence="8">
    <location>
        <begin position="2"/>
        <end position="29"/>
    </location>
</feature>
<dbReference type="GO" id="GO:0019843">
    <property type="term" value="F:rRNA binding"/>
    <property type="evidence" value="ECO:0007669"/>
    <property type="project" value="UniProtKB-UniRule"/>
</dbReference>
<evidence type="ECO:0000256" key="2">
    <source>
        <dbReference type="ARBA" id="ARBA00022980"/>
    </source>
</evidence>
<dbReference type="InterPro" id="IPR008991">
    <property type="entry name" value="Translation_prot_SH3-like_sf"/>
</dbReference>
<feature type="region of interest" description="Disordered" evidence="7">
    <location>
        <begin position="107"/>
        <end position="148"/>
    </location>
</feature>
<evidence type="ECO:0000313" key="9">
    <source>
        <dbReference type="EMBL" id="HIZ73362.1"/>
    </source>
</evidence>
<dbReference type="CDD" id="cd00065">
    <property type="entry name" value="FYVE_like_SF"/>
    <property type="match status" value="1"/>
</dbReference>
<dbReference type="SUPFAM" id="SSF50104">
    <property type="entry name" value="Translation proteins SH3-like domain"/>
    <property type="match status" value="1"/>
</dbReference>